<evidence type="ECO:0000313" key="2">
    <source>
        <dbReference type="Proteomes" id="UP000593561"/>
    </source>
</evidence>
<reference evidence="1 2" key="1">
    <citation type="journal article" date="2019" name="Genome Biol. Evol.">
        <title>Insights into the evolution of the New World diploid cottons (Gossypium, subgenus Houzingenia) based on genome sequencing.</title>
        <authorList>
            <person name="Grover C.E."/>
            <person name="Arick M.A. 2nd"/>
            <person name="Thrash A."/>
            <person name="Conover J.L."/>
            <person name="Sanders W.S."/>
            <person name="Peterson D.G."/>
            <person name="Frelichowski J.E."/>
            <person name="Scheffler J.A."/>
            <person name="Scheffler B.E."/>
            <person name="Wendel J.F."/>
        </authorList>
    </citation>
    <scope>NUCLEOTIDE SEQUENCE [LARGE SCALE GENOMIC DNA]</scope>
    <source>
        <strain evidence="1">27</strain>
        <tissue evidence="1">Leaf</tissue>
    </source>
</reference>
<dbReference type="Proteomes" id="UP000593561">
    <property type="component" value="Unassembled WGS sequence"/>
</dbReference>
<keyword evidence="2" id="KW-1185">Reference proteome</keyword>
<sequence length="40" mass="5015">MSICQFYDAPYYYCDYLYKTDLKEFKNIDTEEILRFLTEK</sequence>
<dbReference type="EMBL" id="JABFAC010250648">
    <property type="protein sequence ID" value="MBA0638489.1"/>
    <property type="molecule type" value="Genomic_DNA"/>
</dbReference>
<protein>
    <submittedName>
        <fullName evidence="1">Uncharacterized protein</fullName>
    </submittedName>
</protein>
<proteinExistence type="predicted"/>
<feature type="non-terminal residue" evidence="1">
    <location>
        <position position="40"/>
    </location>
</feature>
<comment type="caution">
    <text evidence="1">The sequence shown here is derived from an EMBL/GenBank/DDBJ whole genome shotgun (WGS) entry which is preliminary data.</text>
</comment>
<accession>A0A7J8TJZ2</accession>
<name>A0A7J8TJZ2_GOSDV</name>
<organism evidence="1 2">
    <name type="scientific">Gossypium davidsonii</name>
    <name type="common">Davidson's cotton</name>
    <name type="synonym">Gossypium klotzschianum subsp. davidsonii</name>
    <dbReference type="NCBI Taxonomy" id="34287"/>
    <lineage>
        <taxon>Eukaryota</taxon>
        <taxon>Viridiplantae</taxon>
        <taxon>Streptophyta</taxon>
        <taxon>Embryophyta</taxon>
        <taxon>Tracheophyta</taxon>
        <taxon>Spermatophyta</taxon>
        <taxon>Magnoliopsida</taxon>
        <taxon>eudicotyledons</taxon>
        <taxon>Gunneridae</taxon>
        <taxon>Pentapetalae</taxon>
        <taxon>rosids</taxon>
        <taxon>malvids</taxon>
        <taxon>Malvales</taxon>
        <taxon>Malvaceae</taxon>
        <taxon>Malvoideae</taxon>
        <taxon>Gossypium</taxon>
    </lineage>
</organism>
<evidence type="ECO:0000313" key="1">
    <source>
        <dbReference type="EMBL" id="MBA0638489.1"/>
    </source>
</evidence>
<dbReference type="AlphaFoldDB" id="A0A7J8TJZ2"/>
<gene>
    <name evidence="1" type="ORF">Godav_022171</name>
</gene>